<accession>A0A926V9D8</accession>
<comment type="subcellular location">
    <subcellularLocation>
        <location evidence="1">Cytoplasm</location>
    </subcellularLocation>
</comment>
<proteinExistence type="predicted"/>
<comment type="caution">
    <text evidence="6">The sequence shown here is derived from an EMBL/GenBank/DDBJ whole genome shotgun (WGS) entry which is preliminary data.</text>
</comment>
<sequence length="452" mass="52382">MNITKSDKVYQALLRSLKRRKGFGIVFVQCSTAETARIIQRIQQDLPEKKFRVLSLPPPNYKRDIFGKKTPPVENLYDIVVNLPDRENINILLIQGLEKSLEPYIKPGYGGDGNYYNLDTVPPILSHLNQRREKFRDDFSNICFVFILPLFAITYLIRRAPDFFDWSTGVFAIESEVLGMENLNSDYDSLEQIKRSIAYFQQSLAICREIGDRQGEANCLNNIGNSYQSLGQFEKAIAFHEQSLAIYREIKDRQGEANSLESLGNAYYSLGQYEQAIWQILQKQAKSHPNWLQFLTEDEANQIGLNRGAYLELPPPSEMPPTIPVNKKLWMAIDLEYPNYQLLLFNRSKQGTVLYCPSFGYAIDAIMDKPPFLLPQKYSWAGKTGQKFIFKETGKEEFLAIVLQKPLHLPWLTPKREEALPEWNAERIKELFEELEKQGNWQVFYQTFEVVE</sequence>
<keyword evidence="4" id="KW-0802">TPR repeat</keyword>
<dbReference type="GO" id="GO:0005092">
    <property type="term" value="F:GDP-dissociation inhibitor activity"/>
    <property type="evidence" value="ECO:0007669"/>
    <property type="project" value="TreeGrafter"/>
</dbReference>
<protein>
    <submittedName>
        <fullName evidence="6">Tetratricopeptide repeat protein</fullName>
    </submittedName>
</protein>
<dbReference type="SMART" id="SM00028">
    <property type="entry name" value="TPR"/>
    <property type="match status" value="3"/>
</dbReference>
<dbReference type="Proteomes" id="UP000641646">
    <property type="component" value="Unassembled WGS sequence"/>
</dbReference>
<reference evidence="6" key="2">
    <citation type="submission" date="2020-08" db="EMBL/GenBank/DDBJ databases">
        <authorList>
            <person name="Chen M."/>
            <person name="Teng W."/>
            <person name="Zhao L."/>
            <person name="Hu C."/>
            <person name="Zhou Y."/>
            <person name="Han B."/>
            <person name="Song L."/>
            <person name="Shu W."/>
        </authorList>
    </citation>
    <scope>NUCLEOTIDE SEQUENCE</scope>
    <source>
        <strain evidence="6">FACHB-1375</strain>
    </source>
</reference>
<organism evidence="6 7">
    <name type="scientific">Aerosakkonema funiforme FACHB-1375</name>
    <dbReference type="NCBI Taxonomy" id="2949571"/>
    <lineage>
        <taxon>Bacteria</taxon>
        <taxon>Bacillati</taxon>
        <taxon>Cyanobacteriota</taxon>
        <taxon>Cyanophyceae</taxon>
        <taxon>Oscillatoriophycideae</taxon>
        <taxon>Aerosakkonematales</taxon>
        <taxon>Aerosakkonemataceae</taxon>
        <taxon>Aerosakkonema</taxon>
    </lineage>
</organism>
<dbReference type="PANTHER" id="PTHR45954">
    <property type="entry name" value="LD33695P"/>
    <property type="match status" value="1"/>
</dbReference>
<gene>
    <name evidence="6" type="ORF">H6G03_00550</name>
</gene>
<dbReference type="InterPro" id="IPR052386">
    <property type="entry name" value="GPSM"/>
</dbReference>
<keyword evidence="5" id="KW-1133">Transmembrane helix</keyword>
<dbReference type="RefSeq" id="WP_190460967.1">
    <property type="nucleotide sequence ID" value="NZ_JACJPW010000001.1"/>
</dbReference>
<feature type="transmembrane region" description="Helical" evidence="5">
    <location>
        <begin position="139"/>
        <end position="157"/>
    </location>
</feature>
<dbReference type="PANTHER" id="PTHR45954:SF1">
    <property type="entry name" value="LD33695P"/>
    <property type="match status" value="1"/>
</dbReference>
<dbReference type="PROSITE" id="PS50005">
    <property type="entry name" value="TPR"/>
    <property type="match status" value="1"/>
</dbReference>
<dbReference type="Gene3D" id="1.25.40.10">
    <property type="entry name" value="Tetratricopeptide repeat domain"/>
    <property type="match status" value="1"/>
</dbReference>
<dbReference type="GO" id="GO:0005938">
    <property type="term" value="C:cell cortex"/>
    <property type="evidence" value="ECO:0007669"/>
    <property type="project" value="TreeGrafter"/>
</dbReference>
<keyword evidence="7" id="KW-1185">Reference proteome</keyword>
<dbReference type="InterPro" id="IPR019734">
    <property type="entry name" value="TPR_rpt"/>
</dbReference>
<keyword evidence="5" id="KW-0472">Membrane</keyword>
<evidence type="ECO:0000256" key="4">
    <source>
        <dbReference type="PROSITE-ProRule" id="PRU00339"/>
    </source>
</evidence>
<reference evidence="6" key="1">
    <citation type="journal article" date="2015" name="ISME J.">
        <title>Draft Genome Sequence of Streptomyces incarnatus NRRL8089, which Produces the Nucleoside Antibiotic Sinefungin.</title>
        <authorList>
            <person name="Oshima K."/>
            <person name="Hattori M."/>
            <person name="Shimizu H."/>
            <person name="Fukuda K."/>
            <person name="Nemoto M."/>
            <person name="Inagaki K."/>
            <person name="Tamura T."/>
        </authorList>
    </citation>
    <scope>NUCLEOTIDE SEQUENCE</scope>
    <source>
        <strain evidence="6">FACHB-1375</strain>
    </source>
</reference>
<dbReference type="InterPro" id="IPR011990">
    <property type="entry name" value="TPR-like_helical_dom_sf"/>
</dbReference>
<evidence type="ECO:0000256" key="5">
    <source>
        <dbReference type="SAM" id="Phobius"/>
    </source>
</evidence>
<dbReference type="GO" id="GO:0001965">
    <property type="term" value="F:G-protein alpha-subunit binding"/>
    <property type="evidence" value="ECO:0007669"/>
    <property type="project" value="TreeGrafter"/>
</dbReference>
<dbReference type="Pfam" id="PF13424">
    <property type="entry name" value="TPR_12"/>
    <property type="match status" value="1"/>
</dbReference>
<keyword evidence="5" id="KW-0812">Transmembrane</keyword>
<dbReference type="SUPFAM" id="SSF48452">
    <property type="entry name" value="TPR-like"/>
    <property type="match status" value="1"/>
</dbReference>
<feature type="repeat" description="TPR" evidence="4">
    <location>
        <begin position="217"/>
        <end position="250"/>
    </location>
</feature>
<evidence type="ECO:0000313" key="7">
    <source>
        <dbReference type="Proteomes" id="UP000641646"/>
    </source>
</evidence>
<keyword evidence="3" id="KW-0677">Repeat</keyword>
<dbReference type="AlphaFoldDB" id="A0A926V9D8"/>
<evidence type="ECO:0000313" key="6">
    <source>
        <dbReference type="EMBL" id="MBD2179612.1"/>
    </source>
</evidence>
<dbReference type="EMBL" id="JACJPW010000001">
    <property type="protein sequence ID" value="MBD2179612.1"/>
    <property type="molecule type" value="Genomic_DNA"/>
</dbReference>
<evidence type="ECO:0000256" key="1">
    <source>
        <dbReference type="ARBA" id="ARBA00004496"/>
    </source>
</evidence>
<name>A0A926V9D8_9CYAN</name>
<evidence type="ECO:0000256" key="3">
    <source>
        <dbReference type="ARBA" id="ARBA00022737"/>
    </source>
</evidence>
<evidence type="ECO:0000256" key="2">
    <source>
        <dbReference type="ARBA" id="ARBA00022490"/>
    </source>
</evidence>
<keyword evidence="2" id="KW-0963">Cytoplasm</keyword>